<dbReference type="Gene3D" id="3.30.470.30">
    <property type="entry name" value="DNA ligase/mRNA capping enzyme"/>
    <property type="match status" value="1"/>
</dbReference>
<feature type="domain" description="ATP-dependent DNA ligase family profile" evidence="22">
    <location>
        <begin position="336"/>
        <end position="429"/>
    </location>
</feature>
<keyword evidence="16" id="KW-0234">DNA repair</keyword>
<evidence type="ECO:0000256" key="15">
    <source>
        <dbReference type="ARBA" id="ARBA00023172"/>
    </source>
</evidence>
<accession>A0A7V7PMD0</accession>
<dbReference type="Proteomes" id="UP000432089">
    <property type="component" value="Unassembled WGS sequence"/>
</dbReference>
<comment type="catalytic activity">
    <reaction evidence="20">
        <text>ATP + (deoxyribonucleotide)n-3'-hydroxyl + 5'-phospho-(deoxyribonucleotide)m = (deoxyribonucleotide)n+m + AMP + diphosphate.</text>
        <dbReference type="EC" id="6.5.1.1"/>
    </reaction>
</comment>
<keyword evidence="5" id="KW-0548">Nucleotidyltransferase</keyword>
<dbReference type="InterPro" id="IPR012309">
    <property type="entry name" value="DNA_ligase_ATP-dep_C"/>
</dbReference>
<keyword evidence="14" id="KW-0238">DNA-binding</keyword>
<dbReference type="CDD" id="cd04862">
    <property type="entry name" value="PaeLigD_Pol_like"/>
    <property type="match status" value="1"/>
</dbReference>
<dbReference type="RefSeq" id="WP_150971587.1">
    <property type="nucleotide sequence ID" value="NZ_VZDO01000014.1"/>
</dbReference>
<dbReference type="InterPro" id="IPR033651">
    <property type="entry name" value="PaeLigD_Pol-like"/>
</dbReference>
<evidence type="ECO:0000256" key="1">
    <source>
        <dbReference type="ARBA" id="ARBA00001936"/>
    </source>
</evidence>
<dbReference type="EC" id="6.5.1.1" evidence="2"/>
<keyword evidence="10" id="KW-0378">Hydrolase</keyword>
<sequence>MAPAAVARKEGPAARSTAAGKLSAYKAKRDFTKSPEPAAKRSRAVGHRFAIQRHDARRLHFDLRLELGGVLKSWAVTRGPSLDPADKRLSIHTEDHPLEYLSFEGVIPDGEYGGGTMIVWDHGTWTPDGDAEAAIAKGHLSFTLAGERLRGGWHLIRMRPRAKEKKEQWLLVKVDDEHALASVGGKQLVDAELTSILTGRTNAELAAGGAIRKDHAARRKVAAAKPSSPRARVPKAKKALLPVFLEPSLATLVEKAPAGPEWLHEIKHDGYRLQARIDGHSVKLLTRKGLDWTSKFGAVADGLRELKLGSALIDGEVVVEAESGISSFSLLQEAISAGRSDRMVFYAFDLLYVDGSSLEATPLVERKTQLAALLDDVPAGGSVRFSEHIDDDGVAMARHACRLGLEGIVSKRKDQPYRPGRGTHWLKTKCIERQEFVIAGFVPSTTSPKAVGSLILGDYENGKLVYVGRAGTGFTDRVARELWAALDPIKRTTAPFAAKPSVDAARGARWVEPRLVAEVELRGWTADGLLRHAAYKGLREDKDAVDVIRESPKASASAAAKAPSPIASHTFDLTHPDRVLWPDVGLTKQGLAEYYAEVADWILPHVVDRPLSLLRGPNGIGGKCFFQKHAWDGIGEAVQRQTIAGEEILSIRNLDGLVALVQAGSLEIHPWGSKLKDIEHPDRIVFDLDPDEGLTWDAVVEGALEVRERLRHLKLESFVKTSGGKGLHVVVPVAPKVDWATAKAFAKHVVEAMAKDSPDRYTANVAKRARADRIFIDYLRNGRGATAVAPYSTRARAGAPVSVPIGWDELTAGIRPNQFDVQTLPARLRHAEHDAWAGIGKLRQRIDLIRG</sequence>
<evidence type="ECO:0000256" key="13">
    <source>
        <dbReference type="ARBA" id="ARBA00022932"/>
    </source>
</evidence>
<dbReference type="Pfam" id="PF13298">
    <property type="entry name" value="LigD_N"/>
    <property type="match status" value="1"/>
</dbReference>
<dbReference type="InterPro" id="IPR052171">
    <property type="entry name" value="NHEJ_LigD"/>
</dbReference>
<dbReference type="InterPro" id="IPR014146">
    <property type="entry name" value="LigD_ligase_dom"/>
</dbReference>
<dbReference type="PROSITE" id="PS50160">
    <property type="entry name" value="DNA_LIGASE_A3"/>
    <property type="match status" value="1"/>
</dbReference>
<gene>
    <name evidence="23" type="primary">ligD</name>
    <name evidence="23" type="ORF">F6X38_16700</name>
</gene>
<dbReference type="Gene3D" id="3.30.1490.70">
    <property type="match status" value="1"/>
</dbReference>
<dbReference type="NCBIfam" id="NF004628">
    <property type="entry name" value="PRK05972.1"/>
    <property type="match status" value="1"/>
</dbReference>
<dbReference type="GO" id="GO:0003910">
    <property type="term" value="F:DNA ligase (ATP) activity"/>
    <property type="evidence" value="ECO:0007669"/>
    <property type="project" value="UniProtKB-EC"/>
</dbReference>
<evidence type="ECO:0000256" key="11">
    <source>
        <dbReference type="ARBA" id="ARBA00022839"/>
    </source>
</evidence>
<evidence type="ECO:0000256" key="21">
    <source>
        <dbReference type="SAM" id="MobiDB-lite"/>
    </source>
</evidence>
<evidence type="ECO:0000313" key="24">
    <source>
        <dbReference type="Proteomes" id="UP000432089"/>
    </source>
</evidence>
<dbReference type="SUPFAM" id="SSF56091">
    <property type="entry name" value="DNA ligase/mRNA capping enzyme, catalytic domain"/>
    <property type="match status" value="1"/>
</dbReference>
<evidence type="ECO:0000256" key="16">
    <source>
        <dbReference type="ARBA" id="ARBA00023204"/>
    </source>
</evidence>
<keyword evidence="24" id="KW-1185">Reference proteome</keyword>
<reference evidence="23 24" key="1">
    <citation type="submission" date="2019-09" db="EMBL/GenBank/DDBJ databases">
        <title>YIM 132180 draft genome.</title>
        <authorList>
            <person name="Zhang K."/>
        </authorList>
    </citation>
    <scope>NUCLEOTIDE SEQUENCE [LARGE SCALE GENOMIC DNA]</scope>
    <source>
        <strain evidence="23 24">YIM 132180</strain>
    </source>
</reference>
<dbReference type="GO" id="GO:0004527">
    <property type="term" value="F:exonuclease activity"/>
    <property type="evidence" value="ECO:0007669"/>
    <property type="project" value="UniProtKB-KW"/>
</dbReference>
<evidence type="ECO:0000256" key="19">
    <source>
        <dbReference type="ARBA" id="ARBA00029943"/>
    </source>
</evidence>
<evidence type="ECO:0000256" key="4">
    <source>
        <dbReference type="ARBA" id="ARBA00022679"/>
    </source>
</evidence>
<evidence type="ECO:0000259" key="22">
    <source>
        <dbReference type="PROSITE" id="PS50160"/>
    </source>
</evidence>
<comment type="caution">
    <text evidence="23">The sequence shown here is derived from an EMBL/GenBank/DDBJ whole genome shotgun (WGS) entry which is preliminary data.</text>
</comment>
<dbReference type="Pfam" id="PF04679">
    <property type="entry name" value="DNA_ligase_A_C"/>
    <property type="match status" value="1"/>
</dbReference>
<dbReference type="GO" id="GO:0006281">
    <property type="term" value="P:DNA repair"/>
    <property type="evidence" value="ECO:0007669"/>
    <property type="project" value="UniProtKB-KW"/>
</dbReference>
<dbReference type="NCBIfam" id="TIGR02779">
    <property type="entry name" value="NHEJ_ligase_lig"/>
    <property type="match status" value="1"/>
</dbReference>
<dbReference type="InterPro" id="IPR014143">
    <property type="entry name" value="NHEJ_ligase_prk"/>
</dbReference>
<dbReference type="InterPro" id="IPR014145">
    <property type="entry name" value="LigD_pol_dom"/>
</dbReference>
<dbReference type="GO" id="GO:0006310">
    <property type="term" value="P:DNA recombination"/>
    <property type="evidence" value="ECO:0007669"/>
    <property type="project" value="UniProtKB-KW"/>
</dbReference>
<dbReference type="InterPro" id="IPR014144">
    <property type="entry name" value="LigD_PE_domain"/>
</dbReference>
<name>A0A7V7PMD0_9HYPH</name>
<keyword evidence="8" id="KW-0547">Nucleotide-binding</keyword>
<dbReference type="SUPFAM" id="SSF50249">
    <property type="entry name" value="Nucleic acid-binding proteins"/>
    <property type="match status" value="1"/>
</dbReference>
<evidence type="ECO:0000256" key="12">
    <source>
        <dbReference type="ARBA" id="ARBA00022840"/>
    </source>
</evidence>
<dbReference type="PANTHER" id="PTHR42705">
    <property type="entry name" value="BIFUNCTIONAL NON-HOMOLOGOUS END JOINING PROTEIN LIGD"/>
    <property type="match status" value="1"/>
</dbReference>
<dbReference type="Pfam" id="PF01068">
    <property type="entry name" value="DNA_ligase_A_M"/>
    <property type="match status" value="1"/>
</dbReference>
<evidence type="ECO:0000256" key="6">
    <source>
        <dbReference type="ARBA" id="ARBA00022722"/>
    </source>
</evidence>
<keyword evidence="17" id="KW-0464">Manganese</keyword>
<evidence type="ECO:0000256" key="7">
    <source>
        <dbReference type="ARBA" id="ARBA00022723"/>
    </source>
</evidence>
<evidence type="ECO:0000256" key="2">
    <source>
        <dbReference type="ARBA" id="ARBA00012727"/>
    </source>
</evidence>
<dbReference type="InterPro" id="IPR012310">
    <property type="entry name" value="DNA_ligase_ATP-dep_cent"/>
</dbReference>
<dbReference type="Gene3D" id="2.40.50.140">
    <property type="entry name" value="Nucleic acid-binding proteins"/>
    <property type="match status" value="1"/>
</dbReference>
<keyword evidence="15" id="KW-0233">DNA recombination</keyword>
<keyword evidence="13" id="KW-0239">DNA-directed DNA polymerase</keyword>
<protein>
    <recommendedName>
        <fullName evidence="2">DNA ligase (ATP)</fullName>
        <ecNumber evidence="2">6.5.1.1</ecNumber>
    </recommendedName>
    <alternativeName>
        <fullName evidence="19">NHEJ DNA polymerase</fullName>
    </alternativeName>
</protein>
<organism evidence="23 24">
    <name type="scientific">Plantimonas leprariae</name>
    <dbReference type="NCBI Taxonomy" id="2615207"/>
    <lineage>
        <taxon>Bacteria</taxon>
        <taxon>Pseudomonadati</taxon>
        <taxon>Pseudomonadota</taxon>
        <taxon>Alphaproteobacteria</taxon>
        <taxon>Hyphomicrobiales</taxon>
        <taxon>Aurantimonadaceae</taxon>
        <taxon>Plantimonas</taxon>
    </lineage>
</organism>
<evidence type="ECO:0000256" key="18">
    <source>
        <dbReference type="ARBA" id="ARBA00023268"/>
    </source>
</evidence>
<comment type="cofactor">
    <cofactor evidence="1">
        <name>Mn(2+)</name>
        <dbReference type="ChEBI" id="CHEBI:29035"/>
    </cofactor>
</comment>
<evidence type="ECO:0000256" key="14">
    <source>
        <dbReference type="ARBA" id="ARBA00023125"/>
    </source>
</evidence>
<dbReference type="GO" id="GO:0046872">
    <property type="term" value="F:metal ion binding"/>
    <property type="evidence" value="ECO:0007669"/>
    <property type="project" value="UniProtKB-KW"/>
</dbReference>
<dbReference type="CDD" id="cd07906">
    <property type="entry name" value="Adenylation_DNA_ligase_LigD_LigC"/>
    <property type="match status" value="1"/>
</dbReference>
<evidence type="ECO:0000256" key="17">
    <source>
        <dbReference type="ARBA" id="ARBA00023211"/>
    </source>
</evidence>
<dbReference type="Pfam" id="PF21686">
    <property type="entry name" value="LigD_Prim-Pol"/>
    <property type="match status" value="1"/>
</dbReference>
<proteinExistence type="predicted"/>
<dbReference type="NCBIfam" id="TIGR02776">
    <property type="entry name" value="NHEJ_ligase_prk"/>
    <property type="match status" value="1"/>
</dbReference>
<dbReference type="GO" id="GO:0003677">
    <property type="term" value="F:DNA binding"/>
    <property type="evidence" value="ECO:0007669"/>
    <property type="project" value="UniProtKB-KW"/>
</dbReference>
<keyword evidence="9" id="KW-0227">DNA damage</keyword>
<keyword evidence="6" id="KW-0540">Nuclease</keyword>
<dbReference type="InterPro" id="IPR012340">
    <property type="entry name" value="NA-bd_OB-fold"/>
</dbReference>
<keyword evidence="4" id="KW-0808">Transferase</keyword>
<dbReference type="Gene3D" id="3.90.920.10">
    <property type="entry name" value="DNA primase, PRIM domain"/>
    <property type="match status" value="1"/>
</dbReference>
<evidence type="ECO:0000256" key="8">
    <source>
        <dbReference type="ARBA" id="ARBA00022741"/>
    </source>
</evidence>
<dbReference type="GO" id="GO:0005524">
    <property type="term" value="F:ATP binding"/>
    <property type="evidence" value="ECO:0007669"/>
    <property type="project" value="UniProtKB-KW"/>
</dbReference>
<keyword evidence="18" id="KW-0511">Multifunctional enzyme</keyword>
<dbReference type="NCBIfam" id="TIGR02778">
    <property type="entry name" value="ligD_pol"/>
    <property type="match status" value="1"/>
</dbReference>
<keyword evidence="12" id="KW-0067">ATP-binding</keyword>
<evidence type="ECO:0000256" key="9">
    <source>
        <dbReference type="ARBA" id="ARBA00022763"/>
    </source>
</evidence>
<dbReference type="GO" id="GO:0003887">
    <property type="term" value="F:DNA-directed DNA polymerase activity"/>
    <property type="evidence" value="ECO:0007669"/>
    <property type="project" value="UniProtKB-KW"/>
</dbReference>
<evidence type="ECO:0000256" key="5">
    <source>
        <dbReference type="ARBA" id="ARBA00022695"/>
    </source>
</evidence>
<evidence type="ECO:0000313" key="23">
    <source>
        <dbReference type="EMBL" id="KAB0678065.1"/>
    </source>
</evidence>
<dbReference type="CDD" id="cd07971">
    <property type="entry name" value="OBF_DNA_ligase_LigD"/>
    <property type="match status" value="1"/>
</dbReference>
<feature type="region of interest" description="Disordered" evidence="21">
    <location>
        <begin position="1"/>
        <end position="21"/>
    </location>
</feature>
<evidence type="ECO:0000256" key="3">
    <source>
        <dbReference type="ARBA" id="ARBA00022598"/>
    </source>
</evidence>
<keyword evidence="3 23" id="KW-0436">Ligase</keyword>
<keyword evidence="7" id="KW-0479">Metal-binding</keyword>
<evidence type="ECO:0000256" key="20">
    <source>
        <dbReference type="ARBA" id="ARBA00034003"/>
    </source>
</evidence>
<evidence type="ECO:0000256" key="10">
    <source>
        <dbReference type="ARBA" id="ARBA00022801"/>
    </source>
</evidence>
<dbReference type="AlphaFoldDB" id="A0A7V7PMD0"/>
<dbReference type="NCBIfam" id="TIGR02777">
    <property type="entry name" value="LigD_PE_dom"/>
    <property type="match status" value="1"/>
</dbReference>
<keyword evidence="11" id="KW-0269">Exonuclease</keyword>
<dbReference type="EMBL" id="VZDO01000014">
    <property type="protein sequence ID" value="KAB0678065.1"/>
    <property type="molecule type" value="Genomic_DNA"/>
</dbReference>
<dbReference type="PANTHER" id="PTHR42705:SF2">
    <property type="entry name" value="BIFUNCTIONAL NON-HOMOLOGOUS END JOINING PROTEIN LIGD"/>
    <property type="match status" value="1"/>
</dbReference>